<protein>
    <recommendedName>
        <fullName evidence="4">Lipoprotein</fullName>
    </recommendedName>
</protein>
<dbReference type="PROSITE" id="PS51257">
    <property type="entry name" value="PROKAR_LIPOPROTEIN"/>
    <property type="match status" value="1"/>
</dbReference>
<evidence type="ECO:0000313" key="2">
    <source>
        <dbReference type="EMBL" id="MDM7888503.1"/>
    </source>
</evidence>
<dbReference type="EMBL" id="JAUCMM010000004">
    <property type="protein sequence ID" value="MDM7888503.1"/>
    <property type="molecule type" value="Genomic_DNA"/>
</dbReference>
<dbReference type="RefSeq" id="WP_289470123.1">
    <property type="nucleotide sequence ID" value="NZ_JAUCMM010000004.1"/>
</dbReference>
<evidence type="ECO:0000256" key="1">
    <source>
        <dbReference type="SAM" id="MobiDB-lite"/>
    </source>
</evidence>
<organism evidence="2 3">
    <name type="scientific">Curtobacterium subtropicum</name>
    <dbReference type="NCBI Taxonomy" id="3055138"/>
    <lineage>
        <taxon>Bacteria</taxon>
        <taxon>Bacillati</taxon>
        <taxon>Actinomycetota</taxon>
        <taxon>Actinomycetes</taxon>
        <taxon>Micrococcales</taxon>
        <taxon>Microbacteriaceae</taxon>
        <taxon>Curtobacterium</taxon>
    </lineage>
</organism>
<keyword evidence="3" id="KW-1185">Reference proteome</keyword>
<feature type="region of interest" description="Disordered" evidence="1">
    <location>
        <begin position="30"/>
        <end position="52"/>
    </location>
</feature>
<evidence type="ECO:0000313" key="3">
    <source>
        <dbReference type="Proteomes" id="UP001235720"/>
    </source>
</evidence>
<name>A0ABT7TFY6_9MICO</name>
<sequence length="186" mass="18937">MGNAARGAVVVAGAVATVVALSGCSVLGTGARTAEAPPPSASATTAATPGKASCDLASGTGSVSIEETADAYRVEWSGVPTVDEGVRQEYQVQLGTASQDDHVTMLIEFDSISGTAYGWLDPDTLEVAPVPGEPDTSAGTIVGTFPKQHEIDAAWWSPTWSKTGGGDSTTTYCSEDGQVLDWTPLG</sequence>
<comment type="caution">
    <text evidence="2">The sequence shown here is derived from an EMBL/GenBank/DDBJ whole genome shotgun (WGS) entry which is preliminary data.</text>
</comment>
<reference evidence="2 3" key="1">
    <citation type="submission" date="2023-06" db="EMBL/GenBank/DDBJ databases">
        <authorList>
            <person name="Feng G."/>
            <person name="Li J."/>
            <person name="Zhu H."/>
        </authorList>
    </citation>
    <scope>NUCLEOTIDE SEQUENCE [LARGE SCALE GENOMIC DNA]</scope>
    <source>
        <strain evidence="2 3">RHCJP20</strain>
    </source>
</reference>
<gene>
    <name evidence="2" type="ORF">QUG98_08545</name>
</gene>
<dbReference type="Proteomes" id="UP001235720">
    <property type="component" value="Unassembled WGS sequence"/>
</dbReference>
<feature type="compositionally biased region" description="Low complexity" evidence="1">
    <location>
        <begin position="31"/>
        <end position="52"/>
    </location>
</feature>
<accession>A0ABT7TFY6</accession>
<evidence type="ECO:0008006" key="4">
    <source>
        <dbReference type="Google" id="ProtNLM"/>
    </source>
</evidence>
<proteinExistence type="predicted"/>